<keyword evidence="2" id="KW-1185">Reference proteome</keyword>
<dbReference type="RefSeq" id="WP_015264314.1">
    <property type="nucleotide sequence ID" value="NC_019904.1"/>
</dbReference>
<dbReference type="EMBL" id="CP003346">
    <property type="protein sequence ID" value="AGA76747.1"/>
    <property type="molecule type" value="Genomic_DNA"/>
</dbReference>
<sequence>MEFTNNERIRSYSGTELKLDTTLIWYKDKWGYPDADSAYVMKYFDSLGYPNDFMVEGIYSDTLIIHTNASDAVFYRLTKVSDDPQ</sequence>
<organism evidence="1 2">
    <name type="scientific">Echinicola vietnamensis (strain DSM 17526 / LMG 23754 / KMM 6221)</name>
    <dbReference type="NCBI Taxonomy" id="926556"/>
    <lineage>
        <taxon>Bacteria</taxon>
        <taxon>Pseudomonadati</taxon>
        <taxon>Bacteroidota</taxon>
        <taxon>Cytophagia</taxon>
        <taxon>Cytophagales</taxon>
        <taxon>Cyclobacteriaceae</taxon>
        <taxon>Echinicola</taxon>
    </lineage>
</organism>
<dbReference type="KEGG" id="evi:Echvi_0462"/>
<accession>L0FTX3</accession>
<name>L0FTX3_ECHVK</name>
<proteinExistence type="predicted"/>
<dbReference type="HOGENOM" id="CLU_2507380_0_0_10"/>
<dbReference type="Proteomes" id="UP000010796">
    <property type="component" value="Chromosome"/>
</dbReference>
<evidence type="ECO:0000313" key="1">
    <source>
        <dbReference type="EMBL" id="AGA76747.1"/>
    </source>
</evidence>
<reference evidence="2" key="1">
    <citation type="submission" date="2012-02" db="EMBL/GenBank/DDBJ databases">
        <title>The complete genome of Echinicola vietnamensis DSM 17526.</title>
        <authorList>
            <person name="Lucas S."/>
            <person name="Copeland A."/>
            <person name="Lapidus A."/>
            <person name="Glavina del Rio T."/>
            <person name="Dalin E."/>
            <person name="Tice H."/>
            <person name="Bruce D."/>
            <person name="Goodwin L."/>
            <person name="Pitluck S."/>
            <person name="Peters L."/>
            <person name="Ovchinnikova G."/>
            <person name="Teshima H."/>
            <person name="Kyrpides N."/>
            <person name="Mavromatis K."/>
            <person name="Ivanova N."/>
            <person name="Brettin T."/>
            <person name="Detter J.C."/>
            <person name="Han C."/>
            <person name="Larimer F."/>
            <person name="Land M."/>
            <person name="Hauser L."/>
            <person name="Markowitz V."/>
            <person name="Cheng J.-F."/>
            <person name="Hugenholtz P."/>
            <person name="Woyke T."/>
            <person name="Wu D."/>
            <person name="Brambilla E."/>
            <person name="Klenk H.-P."/>
            <person name="Eisen J.A."/>
        </authorList>
    </citation>
    <scope>NUCLEOTIDE SEQUENCE [LARGE SCALE GENOMIC DNA]</scope>
    <source>
        <strain evidence="2">DSM 17526 / LMG 23754 / KMM 6221</strain>
    </source>
</reference>
<protein>
    <submittedName>
        <fullName evidence="1">Uncharacterized protein</fullName>
    </submittedName>
</protein>
<evidence type="ECO:0000313" key="2">
    <source>
        <dbReference type="Proteomes" id="UP000010796"/>
    </source>
</evidence>
<gene>
    <name evidence="1" type="ordered locus">Echvi_0462</name>
</gene>
<dbReference type="AlphaFoldDB" id="L0FTX3"/>